<dbReference type="PANTHER" id="PTHR11558">
    <property type="entry name" value="SPERMIDINE/SPERMINE SYNTHASE"/>
    <property type="match status" value="1"/>
</dbReference>
<dbReference type="GO" id="GO:0016740">
    <property type="term" value="F:transferase activity"/>
    <property type="evidence" value="ECO:0007669"/>
    <property type="project" value="UniProtKB-UniRule"/>
</dbReference>
<organism evidence="5 6">
    <name type="scientific">Thalassiosira pseudonana</name>
    <name type="common">Marine diatom</name>
    <name type="synonym">Cyclotella nana</name>
    <dbReference type="NCBI Taxonomy" id="35128"/>
    <lineage>
        <taxon>Eukaryota</taxon>
        <taxon>Sar</taxon>
        <taxon>Stramenopiles</taxon>
        <taxon>Ochrophyta</taxon>
        <taxon>Bacillariophyta</taxon>
        <taxon>Coscinodiscophyceae</taxon>
        <taxon>Thalassiosirophycidae</taxon>
        <taxon>Thalassiosirales</taxon>
        <taxon>Thalassiosiraceae</taxon>
        <taxon>Thalassiosira</taxon>
    </lineage>
</organism>
<dbReference type="PaxDb" id="35128-Thaps261161"/>
<reference evidence="5 6" key="2">
    <citation type="journal article" date="2008" name="Nature">
        <title>The Phaeodactylum genome reveals the evolutionary history of diatom genomes.</title>
        <authorList>
            <person name="Bowler C."/>
            <person name="Allen A.E."/>
            <person name="Badger J.H."/>
            <person name="Grimwood J."/>
            <person name="Jabbari K."/>
            <person name="Kuo A."/>
            <person name="Maheswari U."/>
            <person name="Martens C."/>
            <person name="Maumus F."/>
            <person name="Otillar R.P."/>
            <person name="Rayko E."/>
            <person name="Salamov A."/>
            <person name="Vandepoele K."/>
            <person name="Beszteri B."/>
            <person name="Gruber A."/>
            <person name="Heijde M."/>
            <person name="Katinka M."/>
            <person name="Mock T."/>
            <person name="Valentin K."/>
            <person name="Verret F."/>
            <person name="Berges J.A."/>
            <person name="Brownlee C."/>
            <person name="Cadoret J.P."/>
            <person name="Chiovitti A."/>
            <person name="Choi C.J."/>
            <person name="Coesel S."/>
            <person name="De Martino A."/>
            <person name="Detter J.C."/>
            <person name="Durkin C."/>
            <person name="Falciatore A."/>
            <person name="Fournet J."/>
            <person name="Haruta M."/>
            <person name="Huysman M.J."/>
            <person name="Jenkins B.D."/>
            <person name="Jiroutova K."/>
            <person name="Jorgensen R.E."/>
            <person name="Joubert Y."/>
            <person name="Kaplan A."/>
            <person name="Kroger N."/>
            <person name="Kroth P.G."/>
            <person name="La Roche J."/>
            <person name="Lindquist E."/>
            <person name="Lommer M."/>
            <person name="Martin-Jezequel V."/>
            <person name="Lopez P.J."/>
            <person name="Lucas S."/>
            <person name="Mangogna M."/>
            <person name="McGinnis K."/>
            <person name="Medlin L.K."/>
            <person name="Montsant A."/>
            <person name="Oudot-Le Secq M.P."/>
            <person name="Napoli C."/>
            <person name="Obornik M."/>
            <person name="Parker M.S."/>
            <person name="Petit J.L."/>
            <person name="Porcel B.M."/>
            <person name="Poulsen N."/>
            <person name="Robison M."/>
            <person name="Rychlewski L."/>
            <person name="Rynearson T.A."/>
            <person name="Schmutz J."/>
            <person name="Shapiro H."/>
            <person name="Siaut M."/>
            <person name="Stanley M."/>
            <person name="Sussman M.R."/>
            <person name="Taylor A.R."/>
            <person name="Vardi A."/>
            <person name="von Dassow P."/>
            <person name="Vyverman W."/>
            <person name="Willis A."/>
            <person name="Wyrwicz L.S."/>
            <person name="Rokhsar D.S."/>
            <person name="Weissenbach J."/>
            <person name="Armbrust E.V."/>
            <person name="Green B.R."/>
            <person name="Van de Peer Y."/>
            <person name="Grigoriev I.V."/>
        </authorList>
    </citation>
    <scope>NUCLEOTIDE SEQUENCE [LARGE SCALE GENOMIC DNA]</scope>
    <source>
        <strain evidence="5 6">CCMP1335</strain>
    </source>
</reference>
<dbReference type="InterPro" id="IPR030373">
    <property type="entry name" value="PABS_CS"/>
</dbReference>
<dbReference type="HOGENOM" id="CLU_048199_7_1_1"/>
<name>B8BSH5_THAPS</name>
<dbReference type="PANTHER" id="PTHR11558:SF11">
    <property type="entry name" value="SPERMIDINE SYNTHASE"/>
    <property type="match status" value="1"/>
</dbReference>
<dbReference type="EMBL" id="CM000638">
    <property type="protein sequence ID" value="EED96722.1"/>
    <property type="molecule type" value="Genomic_DNA"/>
</dbReference>
<feature type="domain" description="PABS" evidence="4">
    <location>
        <begin position="1"/>
        <end position="170"/>
    </location>
</feature>
<feature type="non-terminal residue" evidence="5">
    <location>
        <position position="1"/>
    </location>
</feature>
<evidence type="ECO:0000313" key="5">
    <source>
        <dbReference type="EMBL" id="EED96722.1"/>
    </source>
</evidence>
<evidence type="ECO:0000256" key="2">
    <source>
        <dbReference type="ARBA" id="ARBA00022679"/>
    </source>
</evidence>
<dbReference type="InterPro" id="IPR029063">
    <property type="entry name" value="SAM-dependent_MTases_sf"/>
</dbReference>
<evidence type="ECO:0000256" key="1">
    <source>
        <dbReference type="ARBA" id="ARBA00007867"/>
    </source>
</evidence>
<dbReference type="KEGG" id="tps:THAPSDRAFT_261161"/>
<dbReference type="PROSITE" id="PS01330">
    <property type="entry name" value="PABS_1"/>
    <property type="match status" value="1"/>
</dbReference>
<evidence type="ECO:0000313" key="6">
    <source>
        <dbReference type="Proteomes" id="UP000001449"/>
    </source>
</evidence>
<dbReference type="AlphaFoldDB" id="B8BSH5"/>
<evidence type="ECO:0000256" key="3">
    <source>
        <dbReference type="PROSITE-ProRule" id="PRU00354"/>
    </source>
</evidence>
<dbReference type="RefSeq" id="XP_002287081.1">
    <property type="nucleotide sequence ID" value="XM_002287045.1"/>
</dbReference>
<accession>B8BSH5</accession>
<dbReference type="GO" id="GO:0006596">
    <property type="term" value="P:polyamine biosynthetic process"/>
    <property type="evidence" value="ECO:0007669"/>
    <property type="project" value="UniProtKB-UniRule"/>
</dbReference>
<feature type="active site" description="Proton acceptor" evidence="3">
    <location>
        <position position="129"/>
    </location>
</feature>
<comment type="similarity">
    <text evidence="1">Belongs to the spermidine/spermine synthase family.</text>
</comment>
<dbReference type="InterPro" id="IPR030374">
    <property type="entry name" value="PABS"/>
</dbReference>
<evidence type="ECO:0000259" key="4">
    <source>
        <dbReference type="PROSITE" id="PS51006"/>
    </source>
</evidence>
<dbReference type="Gene3D" id="3.40.50.150">
    <property type="entry name" value="Vaccinia Virus protein VP39"/>
    <property type="match status" value="1"/>
</dbReference>
<keyword evidence="2 3" id="KW-0808">Transferase</keyword>
<keyword evidence="3" id="KW-0620">Polyamine biosynthesis</keyword>
<feature type="non-terminal residue" evidence="5">
    <location>
        <position position="170"/>
    </location>
</feature>
<dbReference type="InterPro" id="IPR001045">
    <property type="entry name" value="Spermi_synthase"/>
</dbReference>
<proteinExistence type="inferred from homology"/>
<dbReference type="Proteomes" id="UP000001449">
    <property type="component" value="Chromosome 1"/>
</dbReference>
<keyword evidence="6" id="KW-1185">Reference proteome</keyword>
<dbReference type="STRING" id="35128.B8BSH5"/>
<protein>
    <recommendedName>
        <fullName evidence="4">PABS domain-containing protein</fullName>
    </recommendedName>
</protein>
<gene>
    <name evidence="5" type="ORF">THAPSDRAFT_261161</name>
</gene>
<dbReference type="InParanoid" id="B8BSH5"/>
<reference evidence="5 6" key="1">
    <citation type="journal article" date="2004" name="Science">
        <title>The genome of the diatom Thalassiosira pseudonana: ecology, evolution, and metabolism.</title>
        <authorList>
            <person name="Armbrust E.V."/>
            <person name="Berges J.A."/>
            <person name="Bowler C."/>
            <person name="Green B.R."/>
            <person name="Martinez D."/>
            <person name="Putnam N.H."/>
            <person name="Zhou S."/>
            <person name="Allen A.E."/>
            <person name="Apt K.E."/>
            <person name="Bechner M."/>
            <person name="Brzezinski M.A."/>
            <person name="Chaal B.K."/>
            <person name="Chiovitti A."/>
            <person name="Davis A.K."/>
            <person name="Demarest M.S."/>
            <person name="Detter J.C."/>
            <person name="Glavina T."/>
            <person name="Goodstein D."/>
            <person name="Hadi M.Z."/>
            <person name="Hellsten U."/>
            <person name="Hildebrand M."/>
            <person name="Jenkins B.D."/>
            <person name="Jurka J."/>
            <person name="Kapitonov V.V."/>
            <person name="Kroger N."/>
            <person name="Lau W.W."/>
            <person name="Lane T.W."/>
            <person name="Larimer F.W."/>
            <person name="Lippmeier J.C."/>
            <person name="Lucas S."/>
            <person name="Medina M."/>
            <person name="Montsant A."/>
            <person name="Obornik M."/>
            <person name="Parker M.S."/>
            <person name="Palenik B."/>
            <person name="Pazour G.J."/>
            <person name="Richardson P.M."/>
            <person name="Rynearson T.A."/>
            <person name="Saito M.A."/>
            <person name="Schwartz D.C."/>
            <person name="Thamatrakoln K."/>
            <person name="Valentin K."/>
            <person name="Vardi A."/>
            <person name="Wilkerson F.P."/>
            <person name="Rokhsar D.S."/>
        </authorList>
    </citation>
    <scope>NUCLEOTIDE SEQUENCE [LARGE SCALE GENOMIC DNA]</scope>
    <source>
        <strain evidence="5 6">CCMP1335</strain>
    </source>
</reference>
<sequence>GPNRLLMLDGVIQSTLFGDASYHESIVHPAMFTHSNPKRVAIVGGGEGATLREVLKHETVERAVMIEIDESVVELAREYLPEWSDCSDIDASSEWCFDDERAEAKFEDAMTYFVDTYQREDEYDIIIMDALDPNDGVDFATYLYTSDSYIQSLYKGLTQSGILVVQVGEI</sequence>
<dbReference type="SUPFAM" id="SSF53335">
    <property type="entry name" value="S-adenosyl-L-methionine-dependent methyltransferases"/>
    <property type="match status" value="1"/>
</dbReference>
<dbReference type="Pfam" id="PF01564">
    <property type="entry name" value="Spermine_synth"/>
    <property type="match status" value="1"/>
</dbReference>
<dbReference type="eggNOG" id="KOG1562">
    <property type="taxonomic scope" value="Eukaryota"/>
</dbReference>
<dbReference type="OMA" id="KHETVER"/>
<dbReference type="GeneID" id="7452576"/>
<dbReference type="PROSITE" id="PS51006">
    <property type="entry name" value="PABS_2"/>
    <property type="match status" value="1"/>
</dbReference>